<accession>A0ABM9A2I2</accession>
<proteinExistence type="predicted"/>
<name>A0ABM9A2I2_9VIBR</name>
<protein>
    <recommendedName>
        <fullName evidence="3">Transposase</fullName>
    </recommendedName>
</protein>
<evidence type="ECO:0008006" key="3">
    <source>
        <dbReference type="Google" id="ProtNLM"/>
    </source>
</evidence>
<reference evidence="1" key="1">
    <citation type="submission" date="2021-11" db="EMBL/GenBank/DDBJ databases">
        <authorList>
            <person name="Rodrigo-Torres L."/>
            <person name="Arahal R. D."/>
            <person name="Lucena T."/>
        </authorList>
    </citation>
    <scope>NUCLEOTIDE SEQUENCE</scope>
    <source>
        <strain evidence="1">CECT 7928</strain>
    </source>
</reference>
<sequence length="234" mass="26741">MSMIVEQALLVSKKKSNTLFLRIQSLVHGEAILRDVESNAEFHFQIDQLKNLIQDEVFTLGTEDDLPALLTELDNQPSPELEQSMNEQRKRLLYVEGAVQANISYGSLEKLASYLEIKSLEIGDRKPPSPITLYRWVKAYVDSNYDKSSLIPAFLKSGNRNAKVPVEHDLLIKKVLGTFDTNIKAPTAYKRYLKQLKELNIEREKSGQSQYKPISLESMRKRLKVRSNGELSRS</sequence>
<dbReference type="EMBL" id="CAKLDM010000001">
    <property type="protein sequence ID" value="CAH0537475.1"/>
    <property type="molecule type" value="Genomic_DNA"/>
</dbReference>
<dbReference type="Proteomes" id="UP000838748">
    <property type="component" value="Unassembled WGS sequence"/>
</dbReference>
<keyword evidence="2" id="KW-1185">Reference proteome</keyword>
<evidence type="ECO:0000313" key="2">
    <source>
        <dbReference type="Proteomes" id="UP000838748"/>
    </source>
</evidence>
<dbReference type="RefSeq" id="WP_237360486.1">
    <property type="nucleotide sequence ID" value="NZ_CAKLDM010000001.1"/>
</dbReference>
<gene>
    <name evidence="1" type="ORF">VMF7928_01128</name>
</gene>
<organism evidence="1 2">
    <name type="scientific">Vibrio marisflavi CECT 7928</name>
    <dbReference type="NCBI Taxonomy" id="634439"/>
    <lineage>
        <taxon>Bacteria</taxon>
        <taxon>Pseudomonadati</taxon>
        <taxon>Pseudomonadota</taxon>
        <taxon>Gammaproteobacteria</taxon>
        <taxon>Vibrionales</taxon>
        <taxon>Vibrionaceae</taxon>
        <taxon>Vibrio</taxon>
    </lineage>
</organism>
<evidence type="ECO:0000313" key="1">
    <source>
        <dbReference type="EMBL" id="CAH0537475.1"/>
    </source>
</evidence>
<comment type="caution">
    <text evidence="1">The sequence shown here is derived from an EMBL/GenBank/DDBJ whole genome shotgun (WGS) entry which is preliminary data.</text>
</comment>